<name>A0AA42Q726_9BURK</name>
<dbReference type="Pfam" id="PF03891">
    <property type="entry name" value="DUF333"/>
    <property type="match status" value="1"/>
</dbReference>
<protein>
    <submittedName>
        <fullName evidence="2">DUF333 domain-containing protein</fullName>
    </submittedName>
</protein>
<evidence type="ECO:0000313" key="3">
    <source>
        <dbReference type="Proteomes" id="UP001161065"/>
    </source>
</evidence>
<dbReference type="InterPro" id="IPR005590">
    <property type="entry name" value="DUF333"/>
</dbReference>
<reference evidence="2" key="1">
    <citation type="submission" date="2022-09" db="EMBL/GenBank/DDBJ databases">
        <title>Intensive care unit water sources are persistently colonized with multi-drug resistant bacteria and are the site of extensive horizontal gene transfer of antibiotic resistance genes.</title>
        <authorList>
            <person name="Diorio-Toth L."/>
        </authorList>
    </citation>
    <scope>NUCLEOTIDE SEQUENCE</scope>
    <source>
        <strain evidence="2">GD03832</strain>
    </source>
</reference>
<feature type="chain" id="PRO_5041455106" evidence="1">
    <location>
        <begin position="22"/>
        <end position="77"/>
    </location>
</feature>
<dbReference type="EMBL" id="JAOCEK010000028">
    <property type="protein sequence ID" value="MDH1336951.1"/>
    <property type="molecule type" value="Genomic_DNA"/>
</dbReference>
<evidence type="ECO:0000313" key="2">
    <source>
        <dbReference type="EMBL" id="MDH1336951.1"/>
    </source>
</evidence>
<keyword evidence="1" id="KW-0732">Signal</keyword>
<dbReference type="Proteomes" id="UP001161065">
    <property type="component" value="Unassembled WGS sequence"/>
</dbReference>
<proteinExistence type="predicted"/>
<dbReference type="RefSeq" id="WP_231879701.1">
    <property type="nucleotide sequence ID" value="NZ_ADVQ01000031.1"/>
</dbReference>
<evidence type="ECO:0000256" key="1">
    <source>
        <dbReference type="SAM" id="SignalP"/>
    </source>
</evidence>
<comment type="caution">
    <text evidence="2">The sequence shown here is derived from an EMBL/GenBank/DDBJ whole genome shotgun (WGS) entry which is preliminary data.</text>
</comment>
<dbReference type="PROSITE" id="PS51257">
    <property type="entry name" value="PROKAR_LIPOPROTEIN"/>
    <property type="match status" value="1"/>
</dbReference>
<feature type="signal peptide" evidence="1">
    <location>
        <begin position="1"/>
        <end position="21"/>
    </location>
</feature>
<gene>
    <name evidence="2" type="ORF">N5D63_22645</name>
</gene>
<accession>A0AA42Q726</accession>
<organism evidence="2 3">
    <name type="scientific">Comamonas thiooxydans</name>
    <dbReference type="NCBI Taxonomy" id="363952"/>
    <lineage>
        <taxon>Bacteria</taxon>
        <taxon>Pseudomonadati</taxon>
        <taxon>Pseudomonadota</taxon>
        <taxon>Betaproteobacteria</taxon>
        <taxon>Burkholderiales</taxon>
        <taxon>Comamonadaceae</taxon>
        <taxon>Comamonas</taxon>
    </lineage>
</organism>
<sequence length="77" mass="8005">MKHASSLAGMMIVVAATGGCAQSVSVNFGNPSEANCKKQGGVLRTEKGADADRNTCVLPDGSAFEEWVQHARQPSAK</sequence>
<dbReference type="AlphaFoldDB" id="A0AA42Q726"/>